<feature type="region of interest" description="Disordered" evidence="1">
    <location>
        <begin position="42"/>
        <end position="70"/>
    </location>
</feature>
<accession>A0A6I2UX32</accession>
<dbReference type="RefSeq" id="WP_154621499.1">
    <property type="nucleotide sequence ID" value="NZ_VUNL01000015.1"/>
</dbReference>
<sequence length="70" mass="7878">MIRRPRCPFCGYRLDEKGRCQHKKCADYERTKILEAIDKKQEEEAAANAVENAHEPSQDAGSSNVSNGII</sequence>
<feature type="compositionally biased region" description="Polar residues" evidence="1">
    <location>
        <begin position="59"/>
        <end position="70"/>
    </location>
</feature>
<keyword evidence="3" id="KW-1185">Reference proteome</keyword>
<gene>
    <name evidence="2" type="ORF">FYJ78_11310</name>
</gene>
<comment type="caution">
    <text evidence="2">The sequence shown here is derived from an EMBL/GenBank/DDBJ whole genome shotgun (WGS) entry which is preliminary data.</text>
</comment>
<name>A0A6I2UX32_9FIRM</name>
<organism evidence="2 3">
    <name type="scientific">Selenomonas montiformis</name>
    <dbReference type="NCBI Taxonomy" id="2652285"/>
    <lineage>
        <taxon>Bacteria</taxon>
        <taxon>Bacillati</taxon>
        <taxon>Bacillota</taxon>
        <taxon>Negativicutes</taxon>
        <taxon>Selenomonadales</taxon>
        <taxon>Selenomonadaceae</taxon>
        <taxon>Selenomonas</taxon>
    </lineage>
</organism>
<dbReference type="AlphaFoldDB" id="A0A6I2UX32"/>
<dbReference type="Proteomes" id="UP000430222">
    <property type="component" value="Unassembled WGS sequence"/>
</dbReference>
<dbReference type="EMBL" id="VUNL01000015">
    <property type="protein sequence ID" value="MSV25737.1"/>
    <property type="molecule type" value="Genomic_DNA"/>
</dbReference>
<evidence type="ECO:0000313" key="2">
    <source>
        <dbReference type="EMBL" id="MSV25737.1"/>
    </source>
</evidence>
<evidence type="ECO:0000256" key="1">
    <source>
        <dbReference type="SAM" id="MobiDB-lite"/>
    </source>
</evidence>
<proteinExistence type="predicted"/>
<evidence type="ECO:0000313" key="3">
    <source>
        <dbReference type="Proteomes" id="UP000430222"/>
    </source>
</evidence>
<reference evidence="2 3" key="1">
    <citation type="submission" date="2019-08" db="EMBL/GenBank/DDBJ databases">
        <title>In-depth cultivation of the pig gut microbiome towards novel bacterial diversity and tailored functional studies.</title>
        <authorList>
            <person name="Wylensek D."/>
            <person name="Hitch T.C.A."/>
            <person name="Clavel T."/>
        </authorList>
    </citation>
    <scope>NUCLEOTIDE SEQUENCE [LARGE SCALE GENOMIC DNA]</scope>
    <source>
        <strain evidence="3">WCA-380-WT-3B3</strain>
    </source>
</reference>
<protein>
    <submittedName>
        <fullName evidence="2">Uncharacterized protein</fullName>
    </submittedName>
</protein>